<keyword evidence="2" id="KW-1133">Transmembrane helix</keyword>
<sequence>MASRSKSGSARTAPKGRATASRNEARSGRSFLSPTMEWVLAVVVFLLVLAAIFYFFGDIRSTLGGTTSPADVSRDVAVAAATVT</sequence>
<evidence type="ECO:0000313" key="4">
    <source>
        <dbReference type="Proteomes" id="UP000011863"/>
    </source>
</evidence>
<keyword evidence="4" id="KW-1185">Reference proteome</keyword>
<name>A0A6C7EIY3_ILUCY</name>
<keyword evidence="2" id="KW-0472">Membrane</keyword>
<keyword evidence="2" id="KW-0812">Transmembrane</keyword>
<evidence type="ECO:0000313" key="3">
    <source>
        <dbReference type="EMBL" id="BAN04498.1"/>
    </source>
</evidence>
<evidence type="ECO:0000256" key="1">
    <source>
        <dbReference type="SAM" id="MobiDB-lite"/>
    </source>
</evidence>
<protein>
    <submittedName>
        <fullName evidence="3">Uncharacterized protein</fullName>
    </submittedName>
</protein>
<dbReference type="RefSeq" id="WP_015443745.1">
    <property type="nucleotide sequence ID" value="NC_020520.1"/>
</dbReference>
<dbReference type="EMBL" id="AP012057">
    <property type="protein sequence ID" value="BAN04498.1"/>
    <property type="molecule type" value="Genomic_DNA"/>
</dbReference>
<dbReference type="KEGG" id="aym:YM304_41840"/>
<proteinExistence type="predicted"/>
<feature type="transmembrane region" description="Helical" evidence="2">
    <location>
        <begin position="38"/>
        <end position="56"/>
    </location>
</feature>
<dbReference type="Proteomes" id="UP000011863">
    <property type="component" value="Chromosome"/>
</dbReference>
<evidence type="ECO:0000256" key="2">
    <source>
        <dbReference type="SAM" id="Phobius"/>
    </source>
</evidence>
<organism evidence="3 4">
    <name type="scientific">Ilumatobacter coccineus (strain NBRC 103263 / KCTC 29153 / YM16-304)</name>
    <dbReference type="NCBI Taxonomy" id="1313172"/>
    <lineage>
        <taxon>Bacteria</taxon>
        <taxon>Bacillati</taxon>
        <taxon>Actinomycetota</taxon>
        <taxon>Acidimicrobiia</taxon>
        <taxon>Acidimicrobiales</taxon>
        <taxon>Ilumatobacteraceae</taxon>
        <taxon>Ilumatobacter</taxon>
    </lineage>
</organism>
<dbReference type="AlphaFoldDB" id="A0A6C7EIY3"/>
<reference evidence="3 4" key="1">
    <citation type="journal article" date="2013" name="Int. J. Syst. Evol. Microbiol.">
        <title>Ilumatobacter nonamiense sp. nov. and Ilumatobacter coccineum sp. nov., isolated from seashore sand.</title>
        <authorList>
            <person name="Matsumoto A."/>
            <person name="Kasai H."/>
            <person name="Matsuo Y."/>
            <person name="Shizuri Y."/>
            <person name="Ichikawa N."/>
            <person name="Fujita N."/>
            <person name="Omura S."/>
            <person name="Takahashi Y."/>
        </authorList>
    </citation>
    <scope>NUCLEOTIDE SEQUENCE [LARGE SCALE GENOMIC DNA]</scope>
    <source>
        <strain evidence="4">NBRC 103263 / KCTC 29153 / YM16-304</strain>
    </source>
</reference>
<gene>
    <name evidence="3" type="ORF">YM304_41840</name>
</gene>
<feature type="compositionally biased region" description="Polar residues" evidence="1">
    <location>
        <begin position="1"/>
        <end position="10"/>
    </location>
</feature>
<feature type="region of interest" description="Disordered" evidence="1">
    <location>
        <begin position="1"/>
        <end position="29"/>
    </location>
</feature>
<accession>A0A6C7EIY3</accession>